<dbReference type="Gene3D" id="1.10.10.10">
    <property type="entry name" value="Winged helix-like DNA-binding domain superfamily/Winged helix DNA-binding domain"/>
    <property type="match status" value="1"/>
</dbReference>
<dbReference type="AlphaFoldDB" id="A0AAN1UJA9"/>
<dbReference type="InterPro" id="IPR036390">
    <property type="entry name" value="WH_DNA-bd_sf"/>
</dbReference>
<dbReference type="PRINTS" id="PR00035">
    <property type="entry name" value="HTHGNTR"/>
</dbReference>
<feature type="domain" description="HTH gntR-type" evidence="4">
    <location>
        <begin position="4"/>
        <end position="72"/>
    </location>
</feature>
<organism evidence="5 7">
    <name type="scientific">Lactiplantibacillus argentoratensis</name>
    <dbReference type="NCBI Taxonomy" id="271881"/>
    <lineage>
        <taxon>Bacteria</taxon>
        <taxon>Bacillati</taxon>
        <taxon>Bacillota</taxon>
        <taxon>Bacilli</taxon>
        <taxon>Lactobacillales</taxon>
        <taxon>Lactobacillaceae</taxon>
        <taxon>Lactiplantibacillus</taxon>
    </lineage>
</organism>
<evidence type="ECO:0000256" key="1">
    <source>
        <dbReference type="ARBA" id="ARBA00023015"/>
    </source>
</evidence>
<dbReference type="EMBL" id="CP032751">
    <property type="protein sequence ID" value="AYJ36779.1"/>
    <property type="molecule type" value="Genomic_DNA"/>
</dbReference>
<name>A0AAN1UJA9_9LACO</name>
<reference evidence="6 8" key="2">
    <citation type="submission" date="2021-01" db="EMBL/GenBank/DDBJ databases">
        <title>High-quality draft genome sequence data of six Lactiplantibacillus plantarum subsp. argentoratensis strains isolated from various Greek sourdoughs.</title>
        <authorList>
            <person name="Syrokou M.K."/>
            <person name="Paramithiotis S."/>
            <person name="Skandamis P.N."/>
            <person name="Drosinos E.H."/>
            <person name="Bosnea L."/>
            <person name="Mataragas M."/>
        </authorList>
    </citation>
    <scope>NUCLEOTIDE SEQUENCE [LARGE SCALE GENOMIC DNA]</scope>
    <source>
        <strain evidence="6 8">LQC 2520</strain>
    </source>
</reference>
<dbReference type="Proteomes" id="UP000694640">
    <property type="component" value="Unassembled WGS sequence"/>
</dbReference>
<dbReference type="SUPFAM" id="SSF46785">
    <property type="entry name" value="Winged helix' DNA-binding domain"/>
    <property type="match status" value="1"/>
</dbReference>
<reference evidence="5 7" key="1">
    <citation type="submission" date="2018-10" db="EMBL/GenBank/DDBJ databases">
        <title>Genome sequencing of Lactobacillus species.</title>
        <authorList>
            <person name="Baek C."/>
            <person name="Yi H."/>
        </authorList>
    </citation>
    <scope>NUCLEOTIDE SEQUENCE [LARGE SCALE GENOMIC DNA]</scope>
    <source>
        <strain evidence="5 7">DSM 16365</strain>
    </source>
</reference>
<dbReference type="InterPro" id="IPR028978">
    <property type="entry name" value="Chorismate_lyase_/UTRA_dom_sf"/>
</dbReference>
<dbReference type="Pfam" id="PF00392">
    <property type="entry name" value="GntR"/>
    <property type="match status" value="1"/>
</dbReference>
<evidence type="ECO:0000256" key="2">
    <source>
        <dbReference type="ARBA" id="ARBA00023125"/>
    </source>
</evidence>
<dbReference type="GO" id="GO:0045892">
    <property type="term" value="P:negative regulation of DNA-templated transcription"/>
    <property type="evidence" value="ECO:0007669"/>
    <property type="project" value="TreeGrafter"/>
</dbReference>
<dbReference type="SUPFAM" id="SSF64288">
    <property type="entry name" value="Chorismate lyase-like"/>
    <property type="match status" value="1"/>
</dbReference>
<evidence type="ECO:0000313" key="6">
    <source>
        <dbReference type="EMBL" id="MBT1139119.1"/>
    </source>
</evidence>
<sequence>MKEMPKYMVIANQLKQRILSGEFSDDQQLPQEVRLTKAYNVSRITIRKALDVLVSDELIYRVQGAGTFIKESNTTKSVDQNQAELFDVDNLIIQIVNFSVDKPTKKIANKLEINRFDLVYVVERVLSRKDIPIAYQQLYFPIKYIQGMRMDALKTSISRFLTDELGVELTNINRDFSIDHLDKKRADRLNVTEKDPLIMAQEKIYLSDGAIGVYDCSWINTSKYKYSVRIALD</sequence>
<evidence type="ECO:0000256" key="3">
    <source>
        <dbReference type="ARBA" id="ARBA00023163"/>
    </source>
</evidence>
<evidence type="ECO:0000313" key="8">
    <source>
        <dbReference type="Proteomes" id="UP000694640"/>
    </source>
</evidence>
<dbReference type="KEGG" id="larg:LPA65_14005"/>
<dbReference type="PROSITE" id="PS50949">
    <property type="entry name" value="HTH_GNTR"/>
    <property type="match status" value="1"/>
</dbReference>
<dbReference type="PANTHER" id="PTHR44846:SF17">
    <property type="entry name" value="GNTR-FAMILY TRANSCRIPTIONAL REGULATOR"/>
    <property type="match status" value="1"/>
</dbReference>
<dbReference type="InterPro" id="IPR036388">
    <property type="entry name" value="WH-like_DNA-bd_sf"/>
</dbReference>
<gene>
    <name evidence="6" type="ORF">JKL17_13490</name>
    <name evidence="5" type="ORF">LPA65_14005</name>
</gene>
<proteinExistence type="predicted"/>
<dbReference type="Gene3D" id="3.40.1410.10">
    <property type="entry name" value="Chorismate lyase-like"/>
    <property type="match status" value="1"/>
</dbReference>
<keyword evidence="3" id="KW-0804">Transcription</keyword>
<dbReference type="EMBL" id="JAEQMM010000003">
    <property type="protein sequence ID" value="MBT1139119.1"/>
    <property type="molecule type" value="Genomic_DNA"/>
</dbReference>
<protein>
    <submittedName>
        <fullName evidence="5">GntR family transcriptional regulator</fullName>
    </submittedName>
</protein>
<dbReference type="SMART" id="SM00345">
    <property type="entry name" value="HTH_GNTR"/>
    <property type="match status" value="1"/>
</dbReference>
<dbReference type="InterPro" id="IPR011663">
    <property type="entry name" value="UTRA"/>
</dbReference>
<dbReference type="GO" id="GO:0003700">
    <property type="term" value="F:DNA-binding transcription factor activity"/>
    <property type="evidence" value="ECO:0007669"/>
    <property type="project" value="InterPro"/>
</dbReference>
<dbReference type="Pfam" id="PF07702">
    <property type="entry name" value="UTRA"/>
    <property type="match status" value="1"/>
</dbReference>
<keyword evidence="8" id="KW-1185">Reference proteome</keyword>
<dbReference type="SMART" id="SM00866">
    <property type="entry name" value="UTRA"/>
    <property type="match status" value="1"/>
</dbReference>
<evidence type="ECO:0000259" key="4">
    <source>
        <dbReference type="PROSITE" id="PS50949"/>
    </source>
</evidence>
<evidence type="ECO:0000313" key="7">
    <source>
        <dbReference type="Proteomes" id="UP000281644"/>
    </source>
</evidence>
<dbReference type="InterPro" id="IPR050679">
    <property type="entry name" value="Bact_HTH_transcr_reg"/>
</dbReference>
<dbReference type="Proteomes" id="UP000281644">
    <property type="component" value="Chromosome"/>
</dbReference>
<dbReference type="CDD" id="cd07377">
    <property type="entry name" value="WHTH_GntR"/>
    <property type="match status" value="1"/>
</dbReference>
<evidence type="ECO:0000313" key="5">
    <source>
        <dbReference type="EMBL" id="AYJ36779.1"/>
    </source>
</evidence>
<dbReference type="FunFam" id="1.10.10.10:FF:000079">
    <property type="entry name" value="GntR family transcriptional regulator"/>
    <property type="match status" value="1"/>
</dbReference>
<keyword evidence="1" id="KW-0805">Transcription regulation</keyword>
<dbReference type="PANTHER" id="PTHR44846">
    <property type="entry name" value="MANNOSYL-D-GLYCERATE TRANSPORT/METABOLISM SYSTEM REPRESSOR MNGR-RELATED"/>
    <property type="match status" value="1"/>
</dbReference>
<keyword evidence="2" id="KW-0238">DNA-binding</keyword>
<dbReference type="GO" id="GO:0003677">
    <property type="term" value="F:DNA binding"/>
    <property type="evidence" value="ECO:0007669"/>
    <property type="project" value="UniProtKB-KW"/>
</dbReference>
<accession>A0AAN1UJA9</accession>
<dbReference type="InterPro" id="IPR000524">
    <property type="entry name" value="Tscrpt_reg_HTH_GntR"/>
</dbReference>